<dbReference type="PANTHER" id="PTHR16305:SF35">
    <property type="entry name" value="TRANSCRIPTIONAL ACTIVATOR DOMAIN"/>
    <property type="match status" value="1"/>
</dbReference>
<feature type="region of interest" description="Disordered" evidence="3">
    <location>
        <begin position="719"/>
        <end position="748"/>
    </location>
</feature>
<feature type="region of interest" description="Disordered" evidence="3">
    <location>
        <begin position="143"/>
        <end position="168"/>
    </location>
</feature>
<dbReference type="InterPro" id="IPR041664">
    <property type="entry name" value="AAA_16"/>
</dbReference>
<dbReference type="GO" id="GO:0005737">
    <property type="term" value="C:cytoplasm"/>
    <property type="evidence" value="ECO:0007669"/>
    <property type="project" value="TreeGrafter"/>
</dbReference>
<feature type="domain" description="Orc1-like AAA ATPase" evidence="4">
    <location>
        <begin position="43"/>
        <end position="223"/>
    </location>
</feature>
<evidence type="ECO:0000256" key="1">
    <source>
        <dbReference type="ARBA" id="ARBA00022741"/>
    </source>
</evidence>
<feature type="compositionally biased region" description="Low complexity" evidence="3">
    <location>
        <begin position="918"/>
        <end position="936"/>
    </location>
</feature>
<proteinExistence type="predicted"/>
<evidence type="ECO:0000259" key="4">
    <source>
        <dbReference type="Pfam" id="PF13191"/>
    </source>
</evidence>
<dbReference type="EMBL" id="CP021121">
    <property type="protein sequence ID" value="ARQ69528.1"/>
    <property type="molecule type" value="Genomic_DNA"/>
</dbReference>
<protein>
    <recommendedName>
        <fullName evidence="4">Orc1-like AAA ATPase domain-containing protein</fullName>
    </recommendedName>
</protein>
<dbReference type="PANTHER" id="PTHR16305">
    <property type="entry name" value="TESTICULAR SOLUBLE ADENYLYL CYCLASE"/>
    <property type="match status" value="1"/>
</dbReference>
<keyword evidence="2" id="KW-0067">ATP-binding</keyword>
<feature type="compositionally biased region" description="Pro residues" evidence="3">
    <location>
        <begin position="1002"/>
        <end position="1012"/>
    </location>
</feature>
<evidence type="ECO:0000313" key="5">
    <source>
        <dbReference type="EMBL" id="ARQ69528.1"/>
    </source>
</evidence>
<reference evidence="5 6" key="1">
    <citation type="submission" date="2017-05" db="EMBL/GenBank/DDBJ databases">
        <title>Complete genome sequence of Streptomyces sp. SCSIO 03032 revealed the diverse biosynthetic pathways for its bioactive secondary metabolites.</title>
        <authorList>
            <person name="Ma L."/>
            <person name="Zhu Y."/>
            <person name="Zhang W."/>
            <person name="Zhang G."/>
            <person name="Tian X."/>
            <person name="Zhang S."/>
            <person name="Zhang C."/>
        </authorList>
    </citation>
    <scope>NUCLEOTIDE SEQUENCE [LARGE SCALE GENOMIC DNA]</scope>
    <source>
        <strain evidence="5 6">SCSIO 03032</strain>
    </source>
</reference>
<feature type="region of interest" description="Disordered" evidence="3">
    <location>
        <begin position="988"/>
        <end position="1018"/>
    </location>
</feature>
<evidence type="ECO:0000313" key="6">
    <source>
        <dbReference type="Proteomes" id="UP000194218"/>
    </source>
</evidence>
<dbReference type="AlphaFoldDB" id="A0A1W7CXK4"/>
<evidence type="ECO:0000256" key="3">
    <source>
        <dbReference type="SAM" id="MobiDB-lite"/>
    </source>
</evidence>
<accession>A0A1W7CXK4</accession>
<organism evidence="5 6">
    <name type="scientific">Streptomyces marincola</name>
    <dbReference type="NCBI Taxonomy" id="2878388"/>
    <lineage>
        <taxon>Bacteria</taxon>
        <taxon>Bacillati</taxon>
        <taxon>Actinomycetota</taxon>
        <taxon>Actinomycetes</taxon>
        <taxon>Kitasatosporales</taxon>
        <taxon>Streptomycetaceae</taxon>
        <taxon>Streptomyces</taxon>
    </lineage>
</organism>
<feature type="region of interest" description="Disordered" evidence="3">
    <location>
        <begin position="918"/>
        <end position="943"/>
    </location>
</feature>
<dbReference type="InterPro" id="IPR027417">
    <property type="entry name" value="P-loop_NTPase"/>
</dbReference>
<gene>
    <name evidence="5" type="ORF">CAG99_12210</name>
</gene>
<dbReference type="Proteomes" id="UP000194218">
    <property type="component" value="Chromosome"/>
</dbReference>
<feature type="compositionally biased region" description="Gly residues" evidence="3">
    <location>
        <begin position="720"/>
        <end position="735"/>
    </location>
</feature>
<keyword evidence="1" id="KW-0547">Nucleotide-binding</keyword>
<feature type="region of interest" description="Disordered" evidence="3">
    <location>
        <begin position="25"/>
        <end position="44"/>
    </location>
</feature>
<sequence>MICSHSSVMGLSIGNAPARVGFSPCRNAESRRGPDTVHASDPLGREHSAGLLRAEIDRTADSHGGLVLVAGEAGIGKTTLVTSALGHARARGALVLAAACWEHGGSPGYWPWMQVVRALRRAAGPGRWPALAETSGPGLAALLGESGGEARSAPGAGPGGDGERPPGARDFLLHDAVTDLLLSAAQWRPVVVVVEDLHWADAASVRLLQFLVRHTWSERVLVIGTYRDDAAEGPQGALPEPLLARARVLALTGLGPEAVARLMARTTGKEPDGGTAAEVHRRTGGNPFFVEQTARLWAQGSPVDEMAPGVRWTLEQRLARLPADLAAFLSAAAVLGQAFWPRQPAAVLGVATEDADALVARAVAARLVAPLDGGRFGFAHDLIREALYARFDPAGLRRAHAAALRALRRDPDEVPLPADLARHAVAAGDEVPAAETVEYLLAAARDAVGRLAMEEAVGHYGRAREAVPAREVERRALVTLDLAAARYALGDATGAHAAFGEVLILARELRDDQLLARAALTLHALRDPGRHDPLLVDAVREAHEALAGGSGPASGATAGGVPLDRRAQELSLRAVQLARRSGDDLALGFGLLARHDAIWSPRTTAERRALSEELLGVARRRGDLTLELQAAGRRLGALLEVGDPRFLDEHRAFAARAEQSGAPRDRDEAWLSRCAVATLTGRFEDAEEIIGNARAGGEQVSFDRASLWRHQAWALSLARGGSGPEAGGGSGFESGGRGDRNPGAERGDAGAGLAAALTAVQRGDVNRAVRYLRACEADGVRHPVWFAPLWLRFQAQTAALAGDAARCRSLRAELAPLEGNWAVSIAGYDVHGPYLLWASVLDAALGRWDAAVAGLTEARRAAGRLGALPWSVEATLRLAGALAARRGRGDAERAAALFDEARRDATALGMARAAERAAAGLGGPAPRRAAGRQAPPGGAGAGDNLFRLRDGAWTLRFSGRTVHVPDAKGLHDLRRLLARPGAEVPAVRLHAPAGDPPDDPAGGPPGPAPGPPGSGEAARRLEAVERRIARALAAGRDAEAAEADRERAALLADLAAGGPAGRREPAGEEAERARKAVSGRIRYVLRRLGALHPELAGHLGDSVTTGHVCAYRPDPPVEWTL</sequence>
<name>A0A1W7CXK4_9ACTN</name>
<dbReference type="KEGG" id="smao:CAG99_12210"/>
<dbReference type="GO" id="GO:0005524">
    <property type="term" value="F:ATP binding"/>
    <property type="evidence" value="ECO:0007669"/>
    <property type="project" value="UniProtKB-KW"/>
</dbReference>
<keyword evidence="6" id="KW-1185">Reference proteome</keyword>
<dbReference type="GO" id="GO:0004016">
    <property type="term" value="F:adenylate cyclase activity"/>
    <property type="evidence" value="ECO:0007669"/>
    <property type="project" value="TreeGrafter"/>
</dbReference>
<evidence type="ECO:0000256" key="2">
    <source>
        <dbReference type="ARBA" id="ARBA00022840"/>
    </source>
</evidence>
<feature type="compositionally biased region" description="Basic and acidic residues" evidence="3">
    <location>
        <begin position="736"/>
        <end position="748"/>
    </location>
</feature>
<dbReference type="SUPFAM" id="SSF52540">
    <property type="entry name" value="P-loop containing nucleoside triphosphate hydrolases"/>
    <property type="match status" value="1"/>
</dbReference>
<dbReference type="Pfam" id="PF13191">
    <property type="entry name" value="AAA_16"/>
    <property type="match status" value="1"/>
</dbReference>